<accession>A0A090E167</accession>
<evidence type="ECO:0000313" key="1">
    <source>
        <dbReference type="EMBL" id="CDX23155.1"/>
    </source>
</evidence>
<name>A0A090E167_MESPL</name>
<evidence type="ECO:0000313" key="2">
    <source>
        <dbReference type="Proteomes" id="UP000045285"/>
    </source>
</evidence>
<dbReference type="Proteomes" id="UP000045285">
    <property type="component" value="Unassembled WGS sequence"/>
</dbReference>
<dbReference type="EMBL" id="CCMZ01000034">
    <property type="protein sequence ID" value="CDX23155.1"/>
    <property type="molecule type" value="Genomic_DNA"/>
</dbReference>
<proteinExistence type="predicted"/>
<gene>
    <name evidence="1" type="ORF">MPL3356_40249</name>
</gene>
<protein>
    <submittedName>
        <fullName evidence="1">Uncharacterized protein</fullName>
    </submittedName>
</protein>
<dbReference type="AlphaFoldDB" id="A0A090E167"/>
<sequence length="84" mass="9449">MTVSGPEFASGDRVRLLRLSDEFLSDLSAEDIAVLKALIGREWIVDEWHEGLGQVEISNCPSRTSKTATIHSVWVPPEWVERVE</sequence>
<reference evidence="2" key="1">
    <citation type="submission" date="2014-08" db="EMBL/GenBank/DDBJ databases">
        <authorList>
            <person name="Moulin L."/>
        </authorList>
    </citation>
    <scope>NUCLEOTIDE SEQUENCE [LARGE SCALE GENOMIC DNA]</scope>
</reference>
<organism evidence="1 2">
    <name type="scientific">Mesorhizobium plurifarium</name>
    <dbReference type="NCBI Taxonomy" id="69974"/>
    <lineage>
        <taxon>Bacteria</taxon>
        <taxon>Pseudomonadati</taxon>
        <taxon>Pseudomonadota</taxon>
        <taxon>Alphaproteobacteria</taxon>
        <taxon>Hyphomicrobiales</taxon>
        <taxon>Phyllobacteriaceae</taxon>
        <taxon>Mesorhizobium</taxon>
    </lineage>
</organism>
<keyword evidence="2" id="KW-1185">Reference proteome</keyword>